<name>A0ACC2TXS8_9FUNG</name>
<keyword evidence="2" id="KW-1185">Reference proteome</keyword>
<dbReference type="EMBL" id="QTSX02001768">
    <property type="protein sequence ID" value="KAJ9079334.1"/>
    <property type="molecule type" value="Genomic_DNA"/>
</dbReference>
<proteinExistence type="predicted"/>
<organism evidence="1 2">
    <name type="scientific">Entomophthora muscae</name>
    <dbReference type="NCBI Taxonomy" id="34485"/>
    <lineage>
        <taxon>Eukaryota</taxon>
        <taxon>Fungi</taxon>
        <taxon>Fungi incertae sedis</taxon>
        <taxon>Zoopagomycota</taxon>
        <taxon>Entomophthoromycotina</taxon>
        <taxon>Entomophthoromycetes</taxon>
        <taxon>Entomophthorales</taxon>
        <taxon>Entomophthoraceae</taxon>
        <taxon>Entomophthora</taxon>
    </lineage>
</organism>
<sequence>MITRPCKGIHTPSAADLHRLQPGHPITTATTRATHPPLDKNSRRRPADISATKAPTPKMGISLPSYVSKQQIQIISRVGRSSPKATNPPCQPRPPCRVEEYTSYPLTSLKRQP</sequence>
<comment type="caution">
    <text evidence="1">The sequence shown here is derived from an EMBL/GenBank/DDBJ whole genome shotgun (WGS) entry which is preliminary data.</text>
</comment>
<evidence type="ECO:0000313" key="1">
    <source>
        <dbReference type="EMBL" id="KAJ9079334.1"/>
    </source>
</evidence>
<reference evidence="1" key="1">
    <citation type="submission" date="2022-04" db="EMBL/GenBank/DDBJ databases">
        <title>Genome of the entomopathogenic fungus Entomophthora muscae.</title>
        <authorList>
            <person name="Elya C."/>
            <person name="Lovett B.R."/>
            <person name="Lee E."/>
            <person name="Macias A.M."/>
            <person name="Hajek A.E."/>
            <person name="De Bivort B.L."/>
            <person name="Kasson M.T."/>
            <person name="De Fine Licht H.H."/>
            <person name="Stajich J.E."/>
        </authorList>
    </citation>
    <scope>NUCLEOTIDE SEQUENCE</scope>
    <source>
        <strain evidence="1">Berkeley</strain>
    </source>
</reference>
<evidence type="ECO:0000313" key="2">
    <source>
        <dbReference type="Proteomes" id="UP001165960"/>
    </source>
</evidence>
<dbReference type="Proteomes" id="UP001165960">
    <property type="component" value="Unassembled WGS sequence"/>
</dbReference>
<protein>
    <submittedName>
        <fullName evidence="1">Uncharacterized protein</fullName>
    </submittedName>
</protein>
<gene>
    <name evidence="1" type="ORF">DSO57_1036374</name>
</gene>
<accession>A0ACC2TXS8</accession>